<keyword evidence="4" id="KW-1185">Reference proteome</keyword>
<feature type="compositionally biased region" description="Low complexity" evidence="1">
    <location>
        <begin position="363"/>
        <end position="377"/>
    </location>
</feature>
<reference evidence="3" key="1">
    <citation type="submission" date="2020-06" db="EMBL/GenBank/DDBJ databases">
        <authorList>
            <consortium name="Plant Systems Biology data submission"/>
        </authorList>
    </citation>
    <scope>NUCLEOTIDE SEQUENCE</scope>
    <source>
        <strain evidence="3">D6</strain>
    </source>
</reference>
<feature type="region of interest" description="Disordered" evidence="1">
    <location>
        <begin position="351"/>
        <end position="388"/>
    </location>
</feature>
<dbReference type="GO" id="GO:0005524">
    <property type="term" value="F:ATP binding"/>
    <property type="evidence" value="ECO:0007669"/>
    <property type="project" value="InterPro"/>
</dbReference>
<dbReference type="InterPro" id="IPR036961">
    <property type="entry name" value="Kinesin_motor_dom_sf"/>
</dbReference>
<dbReference type="GO" id="GO:0008017">
    <property type="term" value="F:microtubule binding"/>
    <property type="evidence" value="ECO:0007669"/>
    <property type="project" value="InterPro"/>
</dbReference>
<gene>
    <name evidence="3" type="ORF">SEMRO_423_G139730.1</name>
</gene>
<evidence type="ECO:0000256" key="1">
    <source>
        <dbReference type="SAM" id="MobiDB-lite"/>
    </source>
</evidence>
<accession>A0A9N8HF83</accession>
<dbReference type="GO" id="GO:0003777">
    <property type="term" value="F:microtubule motor activity"/>
    <property type="evidence" value="ECO:0007669"/>
    <property type="project" value="InterPro"/>
</dbReference>
<feature type="compositionally biased region" description="Polar residues" evidence="1">
    <location>
        <begin position="351"/>
        <end position="362"/>
    </location>
</feature>
<protein>
    <submittedName>
        <fullName evidence="3">KISc</fullName>
    </submittedName>
</protein>
<proteinExistence type="predicted"/>
<dbReference type="Gene3D" id="3.40.850.10">
    <property type="entry name" value="Kinesin motor domain"/>
    <property type="match status" value="1"/>
</dbReference>
<comment type="caution">
    <text evidence="3">The sequence shown here is derived from an EMBL/GenBank/DDBJ whole genome shotgun (WGS) entry which is preliminary data.</text>
</comment>
<dbReference type="AlphaFoldDB" id="A0A9N8HF83"/>
<dbReference type="GO" id="GO:0007018">
    <property type="term" value="P:microtubule-based movement"/>
    <property type="evidence" value="ECO:0007669"/>
    <property type="project" value="InterPro"/>
</dbReference>
<dbReference type="InterPro" id="IPR027417">
    <property type="entry name" value="P-loop_NTPase"/>
</dbReference>
<sequence>MWKSLLGNISPSVNLSTITAALNEPDDPILVPTEEEEFPHSTSAPSTNAPAPVHSTIDHSDGFFTPPKLPPSPRVVQRSNDSASDREIIAARIGLGSLRTKTPSRQNSSRNEPLMETQTRDCISLVETAKSGGIATLLIFEHSPAGKRHTLEAVLPVVTERIFSSLPVNHSVKVTIVELCGNLCVDLLDEESPSPVRVLDTDDGSVKYVGALSKVVATPEALFDDIVTAMGRTNGNFGGKGNSNNKDGGWFSRHLICRIVILPPPEAPSSIRKGTLTLLDCTGPSSKVDASMRVLKECLRASKYAGSTIGGNISSNNDNNGPPYSHSTVTRCLREGLREDATFHVIEADNPDQTAPTLKNTNSYESIFSDDSSSPTSGNTTPKVLPVPPRRWDNTSLCDWLVSRHLIDDRASVPRNLTGTVAMKMTKVELQMALYGNTDYKKADRLYRCLRSETDRVARLEVKKRMRCNRVQNE</sequence>
<evidence type="ECO:0000259" key="2">
    <source>
        <dbReference type="Pfam" id="PF00225"/>
    </source>
</evidence>
<feature type="compositionally biased region" description="Polar residues" evidence="1">
    <location>
        <begin position="40"/>
        <end position="49"/>
    </location>
</feature>
<evidence type="ECO:0000313" key="3">
    <source>
        <dbReference type="EMBL" id="CAB9510145.1"/>
    </source>
</evidence>
<name>A0A9N8HF83_9STRA</name>
<evidence type="ECO:0000313" key="4">
    <source>
        <dbReference type="Proteomes" id="UP001153069"/>
    </source>
</evidence>
<dbReference type="Proteomes" id="UP001153069">
    <property type="component" value="Unassembled WGS sequence"/>
</dbReference>
<organism evidence="3 4">
    <name type="scientific">Seminavis robusta</name>
    <dbReference type="NCBI Taxonomy" id="568900"/>
    <lineage>
        <taxon>Eukaryota</taxon>
        <taxon>Sar</taxon>
        <taxon>Stramenopiles</taxon>
        <taxon>Ochrophyta</taxon>
        <taxon>Bacillariophyta</taxon>
        <taxon>Bacillariophyceae</taxon>
        <taxon>Bacillariophycidae</taxon>
        <taxon>Naviculales</taxon>
        <taxon>Naviculaceae</taxon>
        <taxon>Seminavis</taxon>
    </lineage>
</organism>
<feature type="domain" description="Kinesin motor" evidence="2">
    <location>
        <begin position="123"/>
        <end position="353"/>
    </location>
</feature>
<feature type="region of interest" description="Disordered" evidence="1">
    <location>
        <begin position="30"/>
        <end position="83"/>
    </location>
</feature>
<dbReference type="InterPro" id="IPR001752">
    <property type="entry name" value="Kinesin_motor_dom"/>
</dbReference>
<dbReference type="SUPFAM" id="SSF52540">
    <property type="entry name" value="P-loop containing nucleoside triphosphate hydrolases"/>
    <property type="match status" value="1"/>
</dbReference>
<dbReference type="EMBL" id="CAICTM010000422">
    <property type="protein sequence ID" value="CAB9510145.1"/>
    <property type="molecule type" value="Genomic_DNA"/>
</dbReference>
<dbReference type="Pfam" id="PF00225">
    <property type="entry name" value="Kinesin"/>
    <property type="match status" value="1"/>
</dbReference>